<feature type="chain" id="PRO_5045606752" evidence="2">
    <location>
        <begin position="27"/>
        <end position="328"/>
    </location>
</feature>
<sequence length="328" mass="34336">MTLSRRATLGLLAAAPVALPARMARAETFAGRYAYDPQPIGPGIWLVRGADEAIVFGNGGAIANAVIMACPQGGAVLFDCGPSLRYAQGLAAVAEKLCHGPVRRVFLSHLHPDHALGTAAFDPAIVAALPATRTELERDGNGFADAMYRILADWMRGTAVALPGATVVPGPIEIAGRRLQAMALKGHSDGDLVLVDEASGTILAGDLAFYDRAPATPDANLAAWRESLATLAALPHHQLVPGHGPLDPSGTAAIAQTRDWLDWLEQALNQAVAQGLDMTEAGSLPIPDRFAAVKLARYELQRSVAHFYAGIEAQRLPRIDAGSGNGNG</sequence>
<evidence type="ECO:0000259" key="3">
    <source>
        <dbReference type="SMART" id="SM00849"/>
    </source>
</evidence>
<dbReference type="RefSeq" id="WP_309806424.1">
    <property type="nucleotide sequence ID" value="NZ_JAVDRD010000014.1"/>
</dbReference>
<dbReference type="NCBIfam" id="TIGR04558">
    <property type="entry name" value="SoxH_rel_PQQ_1"/>
    <property type="match status" value="1"/>
</dbReference>
<dbReference type="Gene3D" id="3.60.15.10">
    <property type="entry name" value="Ribonuclease Z/Hydroxyacylglutathione hydrolase-like"/>
    <property type="match status" value="1"/>
</dbReference>
<organism evidence="4 5">
    <name type="scientific">Novosphingobium capsulatum</name>
    <dbReference type="NCBI Taxonomy" id="13688"/>
    <lineage>
        <taxon>Bacteria</taxon>
        <taxon>Pseudomonadati</taxon>
        <taxon>Pseudomonadota</taxon>
        <taxon>Alphaproteobacteria</taxon>
        <taxon>Sphingomonadales</taxon>
        <taxon>Sphingomonadaceae</taxon>
        <taxon>Novosphingobium</taxon>
    </lineage>
</organism>
<dbReference type="InterPro" id="IPR030811">
    <property type="entry name" value="SoxH-rel_PQQ_1"/>
</dbReference>
<name>A0ABU1MS01_9SPHN</name>
<dbReference type="Pfam" id="PF00753">
    <property type="entry name" value="Lactamase_B"/>
    <property type="match status" value="1"/>
</dbReference>
<accession>A0ABU1MS01</accession>
<dbReference type="SUPFAM" id="SSF56281">
    <property type="entry name" value="Metallo-hydrolase/oxidoreductase"/>
    <property type="match status" value="1"/>
</dbReference>
<evidence type="ECO:0000256" key="1">
    <source>
        <dbReference type="ARBA" id="ARBA00005250"/>
    </source>
</evidence>
<dbReference type="Proteomes" id="UP001184150">
    <property type="component" value="Unassembled WGS sequence"/>
</dbReference>
<dbReference type="InterPro" id="IPR036866">
    <property type="entry name" value="RibonucZ/Hydroxyglut_hydro"/>
</dbReference>
<gene>
    <name evidence="4" type="ORF">J2792_003945</name>
</gene>
<comment type="caution">
    <text evidence="4">The sequence shown here is derived from an EMBL/GenBank/DDBJ whole genome shotgun (WGS) entry which is preliminary data.</text>
</comment>
<proteinExistence type="inferred from homology"/>
<evidence type="ECO:0000313" key="5">
    <source>
        <dbReference type="Proteomes" id="UP001184150"/>
    </source>
</evidence>
<dbReference type="PANTHER" id="PTHR42951">
    <property type="entry name" value="METALLO-BETA-LACTAMASE DOMAIN-CONTAINING"/>
    <property type="match status" value="1"/>
</dbReference>
<evidence type="ECO:0000313" key="4">
    <source>
        <dbReference type="EMBL" id="MDR6513057.1"/>
    </source>
</evidence>
<protein>
    <submittedName>
        <fullName evidence="4">Quinoprotein relay system zinc metallohydrolase 1</fullName>
    </submittedName>
</protein>
<dbReference type="PANTHER" id="PTHR42951:SF4">
    <property type="entry name" value="ACYL-COENZYME A THIOESTERASE MBLAC2"/>
    <property type="match status" value="1"/>
</dbReference>
<dbReference type="InterPro" id="IPR001279">
    <property type="entry name" value="Metallo-B-lactamas"/>
</dbReference>
<dbReference type="InterPro" id="IPR050855">
    <property type="entry name" value="NDM-1-like"/>
</dbReference>
<feature type="domain" description="Metallo-beta-lactamase" evidence="3">
    <location>
        <begin position="62"/>
        <end position="243"/>
    </location>
</feature>
<feature type="signal peptide" evidence="2">
    <location>
        <begin position="1"/>
        <end position="26"/>
    </location>
</feature>
<keyword evidence="2" id="KW-0732">Signal</keyword>
<keyword evidence="5" id="KW-1185">Reference proteome</keyword>
<reference evidence="4 5" key="1">
    <citation type="submission" date="2023-07" db="EMBL/GenBank/DDBJ databases">
        <title>Sorghum-associated microbial communities from plants grown in Nebraska, USA.</title>
        <authorList>
            <person name="Schachtman D."/>
        </authorList>
    </citation>
    <scope>NUCLEOTIDE SEQUENCE [LARGE SCALE GENOMIC DNA]</scope>
    <source>
        <strain evidence="4 5">DS1027</strain>
    </source>
</reference>
<evidence type="ECO:0000256" key="2">
    <source>
        <dbReference type="SAM" id="SignalP"/>
    </source>
</evidence>
<comment type="similarity">
    <text evidence="1">Belongs to the metallo-beta-lactamase superfamily. Class-B beta-lactamase family.</text>
</comment>
<dbReference type="CDD" id="cd16282">
    <property type="entry name" value="metallo-hydrolase-like_MBL-fold"/>
    <property type="match status" value="1"/>
</dbReference>
<dbReference type="EMBL" id="JAVDRD010000014">
    <property type="protein sequence ID" value="MDR6513057.1"/>
    <property type="molecule type" value="Genomic_DNA"/>
</dbReference>
<dbReference type="SMART" id="SM00849">
    <property type="entry name" value="Lactamase_B"/>
    <property type="match status" value="1"/>
</dbReference>